<name>A0A4S9WJX0_AURPU</name>
<dbReference type="Proteomes" id="UP000309734">
    <property type="component" value="Unassembled WGS sequence"/>
</dbReference>
<protein>
    <submittedName>
        <fullName evidence="1">Uncharacterized protein</fullName>
    </submittedName>
</protein>
<sequence>MANTRTPEKLAISNKRPGLMTAARVLPNVPPSTTTGMKLYKLLRKANLTRHRLFAWYDNVLNACLKQREITIPRPYVKANYVKTLMRKVKTHTSHSMDLPMELRYMIPHLALQFDTENPCRPAD</sequence>
<accession>A0A4S9WJX0</accession>
<dbReference type="EMBL" id="QZBS01000382">
    <property type="protein sequence ID" value="THZ65640.1"/>
    <property type="molecule type" value="Genomic_DNA"/>
</dbReference>
<comment type="caution">
    <text evidence="1">The sequence shown here is derived from an EMBL/GenBank/DDBJ whole genome shotgun (WGS) entry which is preliminary data.</text>
</comment>
<proteinExistence type="predicted"/>
<gene>
    <name evidence="1" type="ORF">D6C85_08322</name>
</gene>
<organism evidence="1 2">
    <name type="scientific">Aureobasidium pullulans</name>
    <name type="common">Black yeast</name>
    <name type="synonym">Pullularia pullulans</name>
    <dbReference type="NCBI Taxonomy" id="5580"/>
    <lineage>
        <taxon>Eukaryota</taxon>
        <taxon>Fungi</taxon>
        <taxon>Dikarya</taxon>
        <taxon>Ascomycota</taxon>
        <taxon>Pezizomycotina</taxon>
        <taxon>Dothideomycetes</taxon>
        <taxon>Dothideomycetidae</taxon>
        <taxon>Dothideales</taxon>
        <taxon>Saccotheciaceae</taxon>
        <taxon>Aureobasidium</taxon>
    </lineage>
</organism>
<dbReference type="AlphaFoldDB" id="A0A4S9WJX0"/>
<evidence type="ECO:0000313" key="2">
    <source>
        <dbReference type="Proteomes" id="UP000309734"/>
    </source>
</evidence>
<reference evidence="1 2" key="1">
    <citation type="submission" date="2018-10" db="EMBL/GenBank/DDBJ databases">
        <title>Fifty Aureobasidium pullulans genomes reveal a recombining polyextremotolerant generalist.</title>
        <authorList>
            <person name="Gostincar C."/>
            <person name="Turk M."/>
            <person name="Zajc J."/>
            <person name="Gunde-Cimerman N."/>
        </authorList>
    </citation>
    <scope>NUCLEOTIDE SEQUENCE [LARGE SCALE GENOMIC DNA]</scope>
    <source>
        <strain evidence="1 2">EXF-3519</strain>
    </source>
</reference>
<evidence type="ECO:0000313" key="1">
    <source>
        <dbReference type="EMBL" id="THZ65640.1"/>
    </source>
</evidence>